<dbReference type="Proteomes" id="UP000076552">
    <property type="component" value="Unassembled WGS sequence"/>
</dbReference>
<keyword evidence="1" id="KW-1133">Transmembrane helix</keyword>
<evidence type="ECO:0000313" key="2">
    <source>
        <dbReference type="EMBL" id="KZL76811.1"/>
    </source>
</evidence>
<evidence type="ECO:0000256" key="1">
    <source>
        <dbReference type="SAM" id="Phobius"/>
    </source>
</evidence>
<feature type="transmembrane region" description="Helical" evidence="1">
    <location>
        <begin position="85"/>
        <end position="108"/>
    </location>
</feature>
<keyword evidence="3" id="KW-1185">Reference proteome</keyword>
<dbReference type="EMBL" id="LFIV01000012">
    <property type="protein sequence ID" value="KZL76811.1"/>
    <property type="molecule type" value="Genomic_DNA"/>
</dbReference>
<proteinExistence type="predicted"/>
<comment type="caution">
    <text evidence="2">The sequence shown here is derived from an EMBL/GenBank/DDBJ whole genome shotgun (WGS) entry which is preliminary data.</text>
</comment>
<feature type="transmembrane region" description="Helical" evidence="1">
    <location>
        <begin position="56"/>
        <end position="73"/>
    </location>
</feature>
<dbReference type="AlphaFoldDB" id="A0A161V400"/>
<keyword evidence="1" id="KW-0472">Membrane</keyword>
<name>A0A161V400_9PEZI</name>
<keyword evidence="1" id="KW-0812">Transmembrane</keyword>
<feature type="transmembrane region" description="Helical" evidence="1">
    <location>
        <begin position="12"/>
        <end position="32"/>
    </location>
</feature>
<gene>
    <name evidence="2" type="ORF">CT0861_03288</name>
</gene>
<dbReference type="STRING" id="708197.A0A161V400"/>
<organism evidence="2 3">
    <name type="scientific">Colletotrichum tofieldiae</name>
    <dbReference type="NCBI Taxonomy" id="708197"/>
    <lineage>
        <taxon>Eukaryota</taxon>
        <taxon>Fungi</taxon>
        <taxon>Dikarya</taxon>
        <taxon>Ascomycota</taxon>
        <taxon>Pezizomycotina</taxon>
        <taxon>Sordariomycetes</taxon>
        <taxon>Hypocreomycetidae</taxon>
        <taxon>Glomerellales</taxon>
        <taxon>Glomerellaceae</taxon>
        <taxon>Colletotrichum</taxon>
        <taxon>Colletotrichum spaethianum species complex</taxon>
    </lineage>
</organism>
<protein>
    <submittedName>
        <fullName evidence="2">MFS transporter</fullName>
    </submittedName>
</protein>
<reference evidence="2 3" key="1">
    <citation type="submission" date="2015-06" db="EMBL/GenBank/DDBJ databases">
        <title>Survival trade-offs in plant roots during colonization by closely related pathogenic and mutualistic fungi.</title>
        <authorList>
            <person name="Hacquard S."/>
            <person name="Kracher B."/>
            <person name="Hiruma K."/>
            <person name="Weinman A."/>
            <person name="Muench P."/>
            <person name="Garrido Oter R."/>
            <person name="Ver Loren van Themaat E."/>
            <person name="Dallerey J.-F."/>
            <person name="Damm U."/>
            <person name="Henrissat B."/>
            <person name="Lespinet O."/>
            <person name="Thon M."/>
            <person name="Kemen E."/>
            <person name="McHardy A.C."/>
            <person name="Schulze-Lefert P."/>
            <person name="O'Connell R.J."/>
        </authorList>
    </citation>
    <scope>NUCLEOTIDE SEQUENCE [LARGE SCALE GENOMIC DNA]</scope>
    <source>
        <strain evidence="2 3">0861</strain>
    </source>
</reference>
<evidence type="ECO:0000313" key="3">
    <source>
        <dbReference type="Proteomes" id="UP000076552"/>
    </source>
</evidence>
<sequence>MIPVAYIDHSPQIQGLSIIGLIVGTLVSKIFFSGKLSDWLIVRLAKRNGGVKTTEMRLWLANPAALLTSSISIDKAYHWMVAEAGYPWTLVGHGIITFFFCIRALVLLHWFGGAIRQRCGEPDWVNPEYDYEVLREA</sequence>
<accession>A0A161V400</accession>